<protein>
    <submittedName>
        <fullName evidence="2">Glycosyltransferase family 2 protein</fullName>
    </submittedName>
</protein>
<proteinExistence type="predicted"/>
<dbReference type="PANTHER" id="PTHR43685:SF2">
    <property type="entry name" value="GLYCOSYLTRANSFERASE 2-LIKE DOMAIN-CONTAINING PROTEIN"/>
    <property type="match status" value="1"/>
</dbReference>
<dbReference type="SUPFAM" id="SSF53448">
    <property type="entry name" value="Nucleotide-diphospho-sugar transferases"/>
    <property type="match status" value="1"/>
</dbReference>
<dbReference type="InterPro" id="IPR001173">
    <property type="entry name" value="Glyco_trans_2-like"/>
</dbReference>
<reference evidence="2 3" key="1">
    <citation type="submission" date="2017-12" db="EMBL/GenBank/DDBJ databases">
        <authorList>
            <person name="Paulsen S."/>
            <person name="Gram L.K."/>
        </authorList>
    </citation>
    <scope>NUCLEOTIDE SEQUENCE [LARGE SCALE GENOMIC DNA]</scope>
    <source>
        <strain evidence="2 3">S2897</strain>
    </source>
</reference>
<evidence type="ECO:0000259" key="1">
    <source>
        <dbReference type="Pfam" id="PF00535"/>
    </source>
</evidence>
<dbReference type="GO" id="GO:0016740">
    <property type="term" value="F:transferase activity"/>
    <property type="evidence" value="ECO:0007669"/>
    <property type="project" value="UniProtKB-KW"/>
</dbReference>
<evidence type="ECO:0000313" key="2">
    <source>
        <dbReference type="EMBL" id="TMP77121.1"/>
    </source>
</evidence>
<comment type="caution">
    <text evidence="2">The sequence shown here is derived from an EMBL/GenBank/DDBJ whole genome shotgun (WGS) entry which is preliminary data.</text>
</comment>
<organism evidence="2 3">
    <name type="scientific">Pseudoalteromonas ruthenica</name>
    <dbReference type="NCBI Taxonomy" id="151081"/>
    <lineage>
        <taxon>Bacteria</taxon>
        <taxon>Pseudomonadati</taxon>
        <taxon>Pseudomonadota</taxon>
        <taxon>Gammaproteobacteria</taxon>
        <taxon>Alteromonadales</taxon>
        <taxon>Pseudoalteromonadaceae</taxon>
        <taxon>Pseudoalteromonas</taxon>
    </lineage>
</organism>
<dbReference type="InterPro" id="IPR029044">
    <property type="entry name" value="Nucleotide-diphossugar_trans"/>
</dbReference>
<name>A0A5S3YM76_9GAMM</name>
<evidence type="ECO:0000313" key="3">
    <source>
        <dbReference type="Proteomes" id="UP000305874"/>
    </source>
</evidence>
<reference evidence="3" key="2">
    <citation type="submission" date="2019-06" db="EMBL/GenBank/DDBJ databases">
        <title>Co-occurence of chitin degradation, pigmentation and bioactivity in marine Pseudoalteromonas.</title>
        <authorList>
            <person name="Sonnenschein E.C."/>
            <person name="Bech P.K."/>
        </authorList>
    </citation>
    <scope>NUCLEOTIDE SEQUENCE [LARGE SCALE GENOMIC DNA]</scope>
    <source>
        <strain evidence="3">S2897</strain>
    </source>
</reference>
<dbReference type="PANTHER" id="PTHR43685">
    <property type="entry name" value="GLYCOSYLTRANSFERASE"/>
    <property type="match status" value="1"/>
</dbReference>
<dbReference type="CDD" id="cd00761">
    <property type="entry name" value="Glyco_tranf_GTA_type"/>
    <property type="match status" value="1"/>
</dbReference>
<dbReference type="RefSeq" id="WP_138549272.1">
    <property type="nucleotide sequence ID" value="NZ_PNCG01000414.1"/>
</dbReference>
<dbReference type="Pfam" id="PF00535">
    <property type="entry name" value="Glycos_transf_2"/>
    <property type="match status" value="1"/>
</dbReference>
<dbReference type="AlphaFoldDB" id="A0A5S3YM76"/>
<dbReference type="Gene3D" id="3.90.550.10">
    <property type="entry name" value="Spore Coat Polysaccharide Biosynthesis Protein SpsA, Chain A"/>
    <property type="match status" value="1"/>
</dbReference>
<keyword evidence="2" id="KW-0808">Transferase</keyword>
<feature type="non-terminal residue" evidence="2">
    <location>
        <position position="105"/>
    </location>
</feature>
<feature type="domain" description="Glycosyltransferase 2-like" evidence="1">
    <location>
        <begin position="6"/>
        <end position="105"/>
    </location>
</feature>
<sequence length="105" mass="12206">MSEAISIIIPTYRRAEQLLSAIDSVRKQTFKNWKVIVVDDNHDDEFRASTAQIMAQYESDSQIDYIQHITNQGDCKARNTGWLYAQGQYIAFLDDDDVWDETKLE</sequence>
<gene>
    <name evidence="2" type="ORF">CWC05_20755</name>
</gene>
<dbReference type="InterPro" id="IPR050834">
    <property type="entry name" value="Glycosyltransf_2"/>
</dbReference>
<dbReference type="Proteomes" id="UP000305874">
    <property type="component" value="Unassembled WGS sequence"/>
</dbReference>
<dbReference type="EMBL" id="PNCG01000414">
    <property type="protein sequence ID" value="TMP77121.1"/>
    <property type="molecule type" value="Genomic_DNA"/>
</dbReference>
<accession>A0A5S3YM76</accession>